<evidence type="ECO:0000313" key="3">
    <source>
        <dbReference type="EMBL" id="MEJ6011852.1"/>
    </source>
</evidence>
<dbReference type="Pfam" id="PF01497">
    <property type="entry name" value="Peripla_BP_2"/>
    <property type="match status" value="1"/>
</dbReference>
<sequence length="275" mass="28970">MKRACVLLALVLAACSPAPVARAPATSLPSIVSLNPCTDAILAEVADPVQILAISAWSHDPASSSMDPAQARRFRATNGSVEEVLALRPDLIVGGTFTPPATRSAFARLGWRLEELGIAATVEESIAQVRHLATLTGHPERGEALVARITDALAKAAPPPGASPVQTVLWEPGGIVPGDDTLVADVMRRAGLANFSASKGMKQADYLPLERLLADPPELVLTAGNPRAEENRLLGHPALARLTKTRREAVDPSLLYCGGPTIIRAARRFAEVRGT</sequence>
<dbReference type="InterPro" id="IPR002491">
    <property type="entry name" value="ABC_transptr_periplasmic_BD"/>
</dbReference>
<evidence type="ECO:0000313" key="4">
    <source>
        <dbReference type="Proteomes" id="UP001379235"/>
    </source>
</evidence>
<feature type="signal peptide" evidence="1">
    <location>
        <begin position="1"/>
        <end position="23"/>
    </location>
</feature>
<keyword evidence="4" id="KW-1185">Reference proteome</keyword>
<dbReference type="PANTHER" id="PTHR30535">
    <property type="entry name" value="VITAMIN B12-BINDING PROTEIN"/>
    <property type="match status" value="1"/>
</dbReference>
<evidence type="ECO:0000256" key="1">
    <source>
        <dbReference type="SAM" id="SignalP"/>
    </source>
</evidence>
<comment type="caution">
    <text evidence="3">The sequence shown here is derived from an EMBL/GenBank/DDBJ whole genome shotgun (WGS) entry which is preliminary data.</text>
</comment>
<evidence type="ECO:0000259" key="2">
    <source>
        <dbReference type="PROSITE" id="PS50983"/>
    </source>
</evidence>
<reference evidence="3 4" key="1">
    <citation type="submission" date="2024-03" db="EMBL/GenBank/DDBJ databases">
        <authorList>
            <person name="Jo J.-H."/>
        </authorList>
    </citation>
    <scope>NUCLEOTIDE SEQUENCE [LARGE SCALE GENOMIC DNA]</scope>
    <source>
        <strain evidence="3 4">AS3R-12</strain>
    </source>
</reference>
<dbReference type="PANTHER" id="PTHR30535:SF35">
    <property type="entry name" value="PERIPLASMIC BINDING PROTEIN"/>
    <property type="match status" value="1"/>
</dbReference>
<dbReference type="PROSITE" id="PS50983">
    <property type="entry name" value="FE_B12_PBP"/>
    <property type="match status" value="1"/>
</dbReference>
<dbReference type="InterPro" id="IPR050902">
    <property type="entry name" value="ABC_Transporter_SBP"/>
</dbReference>
<keyword evidence="1" id="KW-0732">Signal</keyword>
<dbReference type="Gene3D" id="3.40.50.1980">
    <property type="entry name" value="Nitrogenase molybdenum iron protein domain"/>
    <property type="match status" value="2"/>
</dbReference>
<accession>A0ABU8SCZ8</accession>
<feature type="domain" description="Fe/B12 periplasmic-binding" evidence="2">
    <location>
        <begin position="30"/>
        <end position="275"/>
    </location>
</feature>
<gene>
    <name evidence="3" type="ORF">WG900_18260</name>
</gene>
<proteinExistence type="predicted"/>
<dbReference type="PROSITE" id="PS51257">
    <property type="entry name" value="PROKAR_LIPOPROTEIN"/>
    <property type="match status" value="1"/>
</dbReference>
<dbReference type="EMBL" id="JBBHJY010000011">
    <property type="protein sequence ID" value="MEJ6011852.1"/>
    <property type="molecule type" value="Genomic_DNA"/>
</dbReference>
<protein>
    <submittedName>
        <fullName evidence="3">ABC transporter substrate-binding protein</fullName>
    </submittedName>
</protein>
<dbReference type="Proteomes" id="UP001379235">
    <property type="component" value="Unassembled WGS sequence"/>
</dbReference>
<organism evidence="3 4">
    <name type="scientific">Novosphingobium aquae</name>
    <dbReference type="NCBI Taxonomy" id="3133435"/>
    <lineage>
        <taxon>Bacteria</taxon>
        <taxon>Pseudomonadati</taxon>
        <taxon>Pseudomonadota</taxon>
        <taxon>Alphaproteobacteria</taxon>
        <taxon>Sphingomonadales</taxon>
        <taxon>Sphingomonadaceae</taxon>
        <taxon>Novosphingobium</taxon>
    </lineage>
</organism>
<name>A0ABU8SCZ8_9SPHN</name>
<feature type="chain" id="PRO_5047417351" evidence="1">
    <location>
        <begin position="24"/>
        <end position="275"/>
    </location>
</feature>
<dbReference type="SUPFAM" id="SSF53807">
    <property type="entry name" value="Helical backbone' metal receptor"/>
    <property type="match status" value="1"/>
</dbReference>
<dbReference type="RefSeq" id="WP_339969490.1">
    <property type="nucleotide sequence ID" value="NZ_JBBHJY010000011.1"/>
</dbReference>